<evidence type="ECO:0000313" key="17">
    <source>
        <dbReference type="Proteomes" id="UP000253872"/>
    </source>
</evidence>
<comment type="pathway">
    <text evidence="2 13">Bacterial outer membrane biogenesis; LPS core biosynthesis.</text>
</comment>
<evidence type="ECO:0000256" key="3">
    <source>
        <dbReference type="ARBA" id="ARBA00006380"/>
    </source>
</evidence>
<sequence length="431" mass="48298">MLRYCYTLLSYLIQPLILFFMWRKSWKQPEYRARLAERYGFYGNATSPSAKGVVIHAASVGEVIAATPLIKAIQAKYPQLAVTITTVTPTGSERVKAAFGDSVSHFYLPYDLPGAIERFINFIDPKLMIVIETELWPNLIRRLHQHQIPFVLANARLSPRSAKRYGWVKSGIHNMLHEISLLMAQDSVSADRYLALGFPPEKLVTTGNLKFDLEIDDALRKTVIDTAHELNVHYRPIWIAGSTHEGEEKIILEAHQALLEKHPNLVLILVPRHPERFASVETLIQKSGLAYVKRSEQTALSGSTQVLLGDTMGEMMLLYGLSKVAFVGGSLVKHGGHNPLEPIAFQLPVISGVYTYNFPEIFAKLAEVKGFVEVNSDTQSLVQAVEFLLENRDARKTIATAGFSVLQENQGALERHLALLAPYLEKNNERN</sequence>
<dbReference type="EC" id="2.4.99.12" evidence="4 13"/>
<dbReference type="Proteomes" id="UP000253872">
    <property type="component" value="Unassembled WGS sequence"/>
</dbReference>
<dbReference type="AlphaFoldDB" id="A0A369YI19"/>
<feature type="site" description="Transition state stabilizer" evidence="12">
    <location>
        <position position="210"/>
    </location>
</feature>
<evidence type="ECO:0000259" key="14">
    <source>
        <dbReference type="Pfam" id="PF00534"/>
    </source>
</evidence>
<gene>
    <name evidence="16" type="ORF">DPV93_06380</name>
</gene>
<keyword evidence="8" id="KW-0812">Transmembrane</keyword>
<evidence type="ECO:0000256" key="9">
    <source>
        <dbReference type="ARBA" id="ARBA00031445"/>
    </source>
</evidence>
<feature type="active site" description="Proton acceptor" evidence="11">
    <location>
        <position position="62"/>
    </location>
</feature>
<dbReference type="FunFam" id="3.40.50.2000:FF:000032">
    <property type="entry name" value="3-deoxy-D-manno-octulosonic acid transferase"/>
    <property type="match status" value="1"/>
</dbReference>
<comment type="catalytic activity">
    <reaction evidence="10 13">
        <text>lipid IVA (E. coli) + CMP-3-deoxy-beta-D-manno-octulosonate = alpha-Kdo-(2-&gt;6)-lipid IVA (E. coli) + CMP + H(+)</text>
        <dbReference type="Rhea" id="RHEA:28066"/>
        <dbReference type="ChEBI" id="CHEBI:15378"/>
        <dbReference type="ChEBI" id="CHEBI:58603"/>
        <dbReference type="ChEBI" id="CHEBI:60364"/>
        <dbReference type="ChEBI" id="CHEBI:60377"/>
        <dbReference type="ChEBI" id="CHEBI:85987"/>
        <dbReference type="EC" id="2.4.99.12"/>
    </reaction>
</comment>
<dbReference type="GO" id="GO:0009245">
    <property type="term" value="P:lipid A biosynthetic process"/>
    <property type="evidence" value="ECO:0007669"/>
    <property type="project" value="TreeGrafter"/>
</dbReference>
<evidence type="ECO:0000256" key="6">
    <source>
        <dbReference type="ARBA" id="ARBA00022519"/>
    </source>
</evidence>
<dbReference type="RefSeq" id="WP_111403059.1">
    <property type="nucleotide sequence ID" value="NZ_QEPN01000004.1"/>
</dbReference>
<dbReference type="GO" id="GO:0043842">
    <property type="term" value="F:Kdo transferase activity"/>
    <property type="evidence" value="ECO:0007669"/>
    <property type="project" value="UniProtKB-EC"/>
</dbReference>
<comment type="caution">
    <text evidence="16">The sequence shown here is derived from an EMBL/GenBank/DDBJ whole genome shotgun (WGS) entry which is preliminary data.</text>
</comment>
<dbReference type="InterPro" id="IPR001296">
    <property type="entry name" value="Glyco_trans_1"/>
</dbReference>
<evidence type="ECO:0000256" key="1">
    <source>
        <dbReference type="ARBA" id="ARBA00004388"/>
    </source>
</evidence>
<protein>
    <recommendedName>
        <fullName evidence="5 13">3-deoxy-D-manno-octulosonic acid transferase</fullName>
        <shortName evidence="13">Kdo transferase</shortName>
        <ecNumber evidence="4 13">2.4.99.12</ecNumber>
    </recommendedName>
    <alternativeName>
        <fullName evidence="9 13">Lipid IV(A) 3-deoxy-D-manno-octulosonic acid transferase</fullName>
    </alternativeName>
</protein>
<dbReference type="PANTHER" id="PTHR42755">
    <property type="entry name" value="3-DEOXY-MANNO-OCTULOSONATE CYTIDYLYLTRANSFERASE"/>
    <property type="match status" value="1"/>
</dbReference>
<name>A0A369YI19_9PAST</name>
<dbReference type="InterPro" id="IPR039901">
    <property type="entry name" value="Kdotransferase"/>
</dbReference>
<comment type="similarity">
    <text evidence="3">Belongs to the glycosyltransferase group 1 family. Glycosyltransferase 30 subfamily.</text>
</comment>
<dbReference type="PANTHER" id="PTHR42755:SF1">
    <property type="entry name" value="3-DEOXY-D-MANNO-OCTULOSONIC ACID TRANSFERASE, MITOCHONDRIAL-RELATED"/>
    <property type="match status" value="1"/>
</dbReference>
<keyword evidence="13" id="KW-1003">Cell membrane</keyword>
<evidence type="ECO:0000256" key="10">
    <source>
        <dbReference type="ARBA" id="ARBA00049183"/>
    </source>
</evidence>
<reference evidence="16 17" key="1">
    <citation type="submission" date="2018-05" db="EMBL/GenBank/DDBJ databases">
        <title>Draft Genome Sequences for a Diverse set of 7 Haemophilus Species.</title>
        <authorList>
            <person name="Nichols M."/>
            <person name="Topaz N."/>
            <person name="Wang X."/>
            <person name="Wang X."/>
            <person name="Boxrud D."/>
        </authorList>
    </citation>
    <scope>NUCLEOTIDE SEQUENCE [LARGE SCALE GENOMIC DNA]</scope>
    <source>
        <strain evidence="16 17">C2002001239</strain>
    </source>
</reference>
<feature type="domain" description="Glycosyl transferase family 1" evidence="14">
    <location>
        <begin position="242"/>
        <end position="402"/>
    </location>
</feature>
<dbReference type="UniPathway" id="UPA00958"/>
<organism evidence="16 17">
    <name type="scientific">Haemophilus sputorum</name>
    <dbReference type="NCBI Taxonomy" id="1078480"/>
    <lineage>
        <taxon>Bacteria</taxon>
        <taxon>Pseudomonadati</taxon>
        <taxon>Pseudomonadota</taxon>
        <taxon>Gammaproteobacteria</taxon>
        <taxon>Pasteurellales</taxon>
        <taxon>Pasteurellaceae</taxon>
        <taxon>Haemophilus</taxon>
    </lineage>
</organism>
<feature type="site" description="Transition state stabilizer" evidence="12">
    <location>
        <position position="132"/>
    </location>
</feature>
<dbReference type="InterPro" id="IPR038107">
    <property type="entry name" value="Glycos_transf_N_sf"/>
</dbReference>
<comment type="function">
    <text evidence="13">Involved in lipopolysaccharide (LPS) biosynthesis. Catalyzes the transfer of 3-deoxy-D-manno-octulosonate (Kdo) residue(s) from CMP-Kdo to lipid IV(A), the tetraacyldisaccharide-1,4'-bisphosphate precursor of lipid A.</text>
</comment>
<dbReference type="Gene3D" id="3.40.50.2000">
    <property type="entry name" value="Glycogen Phosphorylase B"/>
    <property type="match status" value="1"/>
</dbReference>
<feature type="domain" description="3-deoxy-D-manno-octulosonic-acid transferase N-terminal" evidence="15">
    <location>
        <begin position="34"/>
        <end position="212"/>
    </location>
</feature>
<dbReference type="GO" id="GO:0009244">
    <property type="term" value="P:lipopolysaccharide core region biosynthetic process"/>
    <property type="evidence" value="ECO:0007669"/>
    <property type="project" value="UniProtKB-UniRule"/>
</dbReference>
<dbReference type="SUPFAM" id="SSF53756">
    <property type="entry name" value="UDP-Glycosyltransferase/glycogen phosphorylase"/>
    <property type="match status" value="1"/>
</dbReference>
<evidence type="ECO:0000256" key="4">
    <source>
        <dbReference type="ARBA" id="ARBA00012621"/>
    </source>
</evidence>
<dbReference type="EMBL" id="QEPN01000004">
    <property type="protein sequence ID" value="RDE71950.1"/>
    <property type="molecule type" value="Genomic_DNA"/>
</dbReference>
<dbReference type="Gene3D" id="3.40.50.11720">
    <property type="entry name" value="3-Deoxy-D-manno-octulosonic-acid transferase, N-terminal domain"/>
    <property type="match status" value="1"/>
</dbReference>
<evidence type="ECO:0000256" key="11">
    <source>
        <dbReference type="PIRSR" id="PIRSR639901-1"/>
    </source>
</evidence>
<dbReference type="FunFam" id="3.40.50.11720:FF:000001">
    <property type="entry name" value="3-deoxy-D-manno-octulosonic acid transferase"/>
    <property type="match status" value="1"/>
</dbReference>
<keyword evidence="6" id="KW-0997">Cell inner membrane</keyword>
<keyword evidence="8" id="KW-0735">Signal-anchor</keyword>
<keyword evidence="7 13" id="KW-0808">Transferase</keyword>
<keyword evidence="6" id="KW-0472">Membrane</keyword>
<dbReference type="Pfam" id="PF04413">
    <property type="entry name" value="Glycos_transf_N"/>
    <property type="match status" value="1"/>
</dbReference>
<proteinExistence type="inferred from homology"/>
<accession>A0A369YI19</accession>
<evidence type="ECO:0000313" key="16">
    <source>
        <dbReference type="EMBL" id="RDE71950.1"/>
    </source>
</evidence>
<dbReference type="GO" id="GO:0005886">
    <property type="term" value="C:plasma membrane"/>
    <property type="evidence" value="ECO:0007669"/>
    <property type="project" value="UniProtKB-SubCell"/>
</dbReference>
<evidence type="ECO:0000256" key="8">
    <source>
        <dbReference type="ARBA" id="ARBA00022968"/>
    </source>
</evidence>
<evidence type="ECO:0000256" key="13">
    <source>
        <dbReference type="RuleBase" id="RU365103"/>
    </source>
</evidence>
<dbReference type="InterPro" id="IPR007507">
    <property type="entry name" value="Glycos_transf_N"/>
</dbReference>
<dbReference type="STRING" id="1035839.GCA_000238795_01030"/>
<evidence type="ECO:0000256" key="2">
    <source>
        <dbReference type="ARBA" id="ARBA00004713"/>
    </source>
</evidence>
<evidence type="ECO:0000256" key="5">
    <source>
        <dbReference type="ARBA" id="ARBA00019077"/>
    </source>
</evidence>
<keyword evidence="13" id="KW-0448">Lipopolysaccharide biosynthesis</keyword>
<dbReference type="NCBIfam" id="NF004388">
    <property type="entry name" value="PRK05749.1-4"/>
    <property type="match status" value="1"/>
</dbReference>
<dbReference type="Pfam" id="PF00534">
    <property type="entry name" value="Glycos_transf_1"/>
    <property type="match status" value="1"/>
</dbReference>
<evidence type="ECO:0000256" key="12">
    <source>
        <dbReference type="PIRSR" id="PIRSR639901-2"/>
    </source>
</evidence>
<comment type="subcellular location">
    <subcellularLocation>
        <location evidence="1">Cell inner membrane</location>
        <topology evidence="1">Single-pass membrane protein</topology>
        <orientation evidence="1">Cytoplasmic side</orientation>
    </subcellularLocation>
    <subcellularLocation>
        <location evidence="13">Cell membrane</location>
    </subcellularLocation>
</comment>
<evidence type="ECO:0000256" key="7">
    <source>
        <dbReference type="ARBA" id="ARBA00022679"/>
    </source>
</evidence>
<evidence type="ECO:0000259" key="15">
    <source>
        <dbReference type="Pfam" id="PF04413"/>
    </source>
</evidence>